<feature type="compositionally biased region" description="Basic and acidic residues" evidence="1">
    <location>
        <begin position="374"/>
        <end position="383"/>
    </location>
</feature>
<dbReference type="Gene3D" id="1.10.287.1490">
    <property type="match status" value="1"/>
</dbReference>
<dbReference type="RefSeq" id="WP_092693408.1">
    <property type="nucleotide sequence ID" value="NZ_FNBK01000010.1"/>
</dbReference>
<evidence type="ECO:0000313" key="3">
    <source>
        <dbReference type="EMBL" id="SDF86282.1"/>
    </source>
</evidence>
<gene>
    <name evidence="3" type="ORF">SAMN05216218_110151</name>
</gene>
<feature type="compositionally biased region" description="Low complexity" evidence="1">
    <location>
        <begin position="440"/>
        <end position="456"/>
    </location>
</feature>
<feature type="compositionally biased region" description="Polar residues" evidence="1">
    <location>
        <begin position="276"/>
        <end position="287"/>
    </location>
</feature>
<dbReference type="Proteomes" id="UP000199076">
    <property type="component" value="Unassembled WGS sequence"/>
</dbReference>
<feature type="compositionally biased region" description="Basic and acidic residues" evidence="1">
    <location>
        <begin position="308"/>
        <end position="324"/>
    </location>
</feature>
<dbReference type="Pfam" id="PF24371">
    <property type="entry name" value="DUF7527"/>
    <property type="match status" value="1"/>
</dbReference>
<feature type="compositionally biased region" description="Low complexity" evidence="1">
    <location>
        <begin position="184"/>
        <end position="213"/>
    </location>
</feature>
<dbReference type="EMBL" id="FNBK01000010">
    <property type="protein sequence ID" value="SDF86282.1"/>
    <property type="molecule type" value="Genomic_DNA"/>
</dbReference>
<feature type="region of interest" description="Disordered" evidence="1">
    <location>
        <begin position="179"/>
        <end position="582"/>
    </location>
</feature>
<feature type="compositionally biased region" description="Basic and acidic residues" evidence="1">
    <location>
        <begin position="497"/>
        <end position="509"/>
    </location>
</feature>
<feature type="compositionally biased region" description="Polar residues" evidence="1">
    <location>
        <begin position="355"/>
        <end position="373"/>
    </location>
</feature>
<dbReference type="InterPro" id="IPR055949">
    <property type="entry name" value="DUF7527"/>
</dbReference>
<name>A0A1G7PIS9_9EURY</name>
<keyword evidence="4" id="KW-1185">Reference proteome</keyword>
<feature type="domain" description="DUF7527" evidence="2">
    <location>
        <begin position="612"/>
        <end position="851"/>
    </location>
</feature>
<proteinExistence type="predicted"/>
<organism evidence="3 4">
    <name type="scientific">Halorientalis regularis</name>
    <dbReference type="NCBI Taxonomy" id="660518"/>
    <lineage>
        <taxon>Archaea</taxon>
        <taxon>Methanobacteriati</taxon>
        <taxon>Methanobacteriota</taxon>
        <taxon>Stenosarchaea group</taxon>
        <taxon>Halobacteria</taxon>
        <taxon>Halobacteriales</taxon>
        <taxon>Haloarculaceae</taxon>
        <taxon>Halorientalis</taxon>
    </lineage>
</organism>
<feature type="compositionally biased region" description="Basic and acidic residues" evidence="1">
    <location>
        <begin position="345"/>
        <end position="354"/>
    </location>
</feature>
<feature type="compositionally biased region" description="Polar residues" evidence="1">
    <location>
        <begin position="384"/>
        <end position="393"/>
    </location>
</feature>
<dbReference type="STRING" id="660518.SAMN05216218_110151"/>
<sequence length="851" mass="91362">MTTRAVEQVDDWDSRPFSGGYRGLHDLADDDFSGIVAAGPTRLCMTSGRVIGILDGTIEDFEDAEGTAYQAPSPALPLLSVMQERSDEVRAQYYTEETSIEEVDRTLTQGNFTGYVELSENVLSGDYYLVYHQGRSMSVAWVGASEKLLIDDEAFDQADDEVGIYEVRPVDIEVVELPEPTEPASGGSATEADAATAAATDADTESEAASAEPAADEPAESDAPADPSTADDDTGEAKIDETEPAADDAEETSAPPAEGSEPARAEADTETEADTSNPSASEPTQESAETREQGRDGTASGGTAGAAARDERTRDGEQTRDGPDRQQSSGTRRESQRTESTGTEQQRERSDRGASSRSGETQPRQQRSGTQEPTPRDTQRDTGSRSAGTTGSANGPRAGAGESGRSRQKGQQSSTGSVGELETRSIPSLDPDRTSEPDDGNGQQGPTTGNGPTAAAESTARSEPDPGPAGNPDNEPRRGSGAAGQGPEPASRQGTPQRERERGQPERPGAEGQQGEPHREPAETEPDPEPDGPGSAEIDELEAELEAREEEIDELESELAAVEDERDELEAERDELAAERDELRERVEQLEQRIDELRTEEGGESVADRERLSPAEAIEGTNLFVRYASKGDATLEAAHAGNAEAGAVNDNMQIQFHTQFEADDVAVNGEPFAAHLTDTIQYSFVEWVVRVLPYEIRDTGHQEALGPLYDALPKIDRAELNGAITVQYQDDGEEHRSQESFDVVLRDRMGNPLIVANMNESRQPASQSMMEGLITASQRVGESKESLAGAFLVTSSFFEPEAMEAASDATGSGLLSRDKRESFVKLSRKDGFHLCLVEAREENFNLSVPEI</sequence>
<evidence type="ECO:0000256" key="1">
    <source>
        <dbReference type="SAM" id="MobiDB-lite"/>
    </source>
</evidence>
<dbReference type="OrthoDB" id="157503at2157"/>
<feature type="compositionally biased region" description="Acidic residues" evidence="1">
    <location>
        <begin position="242"/>
        <end position="251"/>
    </location>
</feature>
<feature type="compositionally biased region" description="Acidic residues" evidence="1">
    <location>
        <begin position="537"/>
        <end position="573"/>
    </location>
</feature>
<accession>A0A1G7PIS9</accession>
<evidence type="ECO:0000259" key="2">
    <source>
        <dbReference type="Pfam" id="PF24371"/>
    </source>
</evidence>
<dbReference type="AlphaFoldDB" id="A0A1G7PIS9"/>
<protein>
    <submittedName>
        <fullName evidence="3">Mechanosensitive ion channel porin domain-containing protein</fullName>
    </submittedName>
</protein>
<evidence type="ECO:0000313" key="4">
    <source>
        <dbReference type="Proteomes" id="UP000199076"/>
    </source>
</evidence>
<reference evidence="4" key="1">
    <citation type="submission" date="2016-10" db="EMBL/GenBank/DDBJ databases">
        <authorList>
            <person name="Varghese N."/>
            <person name="Submissions S."/>
        </authorList>
    </citation>
    <scope>NUCLEOTIDE SEQUENCE [LARGE SCALE GENOMIC DNA]</scope>
    <source>
        <strain evidence="4">IBRC-M 10760</strain>
    </source>
</reference>